<evidence type="ECO:0000259" key="3">
    <source>
        <dbReference type="Pfam" id="PF12460"/>
    </source>
</evidence>
<dbReference type="Gene3D" id="1.25.10.10">
    <property type="entry name" value="Leucine-rich Repeat Variant"/>
    <property type="match status" value="1"/>
</dbReference>
<protein>
    <recommendedName>
        <fullName evidence="2">MMS19 nucleotide excision repair protein</fullName>
    </recommendedName>
</protein>
<evidence type="ECO:0000256" key="2">
    <source>
        <dbReference type="RuleBase" id="RU367072"/>
    </source>
</evidence>
<comment type="similarity">
    <text evidence="1 2">Belongs to the MET18/MMS19 family.</text>
</comment>
<dbReference type="SUPFAM" id="SSF48371">
    <property type="entry name" value="ARM repeat"/>
    <property type="match status" value="1"/>
</dbReference>
<proteinExistence type="inferred from homology"/>
<dbReference type="GO" id="GO:0006281">
    <property type="term" value="P:DNA repair"/>
    <property type="evidence" value="ECO:0007669"/>
    <property type="project" value="UniProtKB-UniRule"/>
</dbReference>
<reference evidence="4" key="1">
    <citation type="submission" date="2023-03" db="EMBL/GenBank/DDBJ databases">
        <authorList>
            <person name="Steffen K."/>
            <person name="Cardenas P."/>
        </authorList>
    </citation>
    <scope>NUCLEOTIDE SEQUENCE</scope>
</reference>
<evidence type="ECO:0000313" key="5">
    <source>
        <dbReference type="Proteomes" id="UP001174909"/>
    </source>
</evidence>
<keyword evidence="2" id="KW-0539">Nucleus</keyword>
<keyword evidence="2" id="KW-0963">Cytoplasm</keyword>
<dbReference type="Proteomes" id="UP001174909">
    <property type="component" value="Unassembled WGS sequence"/>
</dbReference>
<name>A0AA35WFM4_GEOBA</name>
<dbReference type="EMBL" id="CASHTH010001210">
    <property type="protein sequence ID" value="CAI8012670.1"/>
    <property type="molecule type" value="Genomic_DNA"/>
</dbReference>
<evidence type="ECO:0000256" key="1">
    <source>
        <dbReference type="ARBA" id="ARBA00009340"/>
    </source>
</evidence>
<accession>A0AA35WFM4</accession>
<dbReference type="Pfam" id="PF12460">
    <property type="entry name" value="MMS19_C"/>
    <property type="match status" value="1"/>
</dbReference>
<dbReference type="AlphaFoldDB" id="A0AA35WFM4"/>
<dbReference type="InterPro" id="IPR011989">
    <property type="entry name" value="ARM-like"/>
</dbReference>
<dbReference type="PANTHER" id="PTHR12891">
    <property type="entry name" value="DNA REPAIR/TRANSCRIPTION PROTEIN MET18/MMS19"/>
    <property type="match status" value="1"/>
</dbReference>
<sequence>MALGTLFIRCGVLAKPSWVASSLTTLLNLFGDALLCADSVSVRLEFPSIDTQKTQRITLNPQNDPLIHPILMHKQQFCVEVVPELVSRFNSAAPGERQYFLRALSHILQCVPRQVMLEQLQLLHPLLLESLNTDDAGLSQSTLEGIHTILQNPTSAALMSDSVPSLVPRLLTLATKPDSMKVRCSALLCLNKLSKLPRHLVVSYQSQVLRALVSCLDDKKRLVRKEAARTRSSWFMLDTV</sequence>
<keyword evidence="2" id="KW-0206">Cytoskeleton</keyword>
<dbReference type="GO" id="GO:0016226">
    <property type="term" value="P:iron-sulfur cluster assembly"/>
    <property type="evidence" value="ECO:0007669"/>
    <property type="project" value="UniProtKB-UniRule"/>
</dbReference>
<dbReference type="GO" id="GO:0097361">
    <property type="term" value="C:cytosolic [4Fe-4S] assembly targeting complex"/>
    <property type="evidence" value="ECO:0007669"/>
    <property type="project" value="UniProtKB-UniRule"/>
</dbReference>
<keyword evidence="2" id="KW-0227">DNA damage</keyword>
<gene>
    <name evidence="4" type="ORF">GBAR_LOCUS8116</name>
</gene>
<keyword evidence="5" id="KW-1185">Reference proteome</keyword>
<feature type="domain" description="MMS19 C-terminal" evidence="3">
    <location>
        <begin position="58"/>
        <end position="193"/>
    </location>
</feature>
<dbReference type="InterPro" id="IPR024687">
    <property type="entry name" value="MMS19_C"/>
</dbReference>
<dbReference type="PANTHER" id="PTHR12891:SF0">
    <property type="entry name" value="MMS19 NUCLEOTIDE EXCISION REPAIR PROTEIN HOMOLOG"/>
    <property type="match status" value="1"/>
</dbReference>
<dbReference type="GO" id="GO:0005819">
    <property type="term" value="C:spindle"/>
    <property type="evidence" value="ECO:0007669"/>
    <property type="project" value="UniProtKB-SubCell"/>
</dbReference>
<dbReference type="GO" id="GO:0005634">
    <property type="term" value="C:nucleus"/>
    <property type="evidence" value="ECO:0007669"/>
    <property type="project" value="UniProtKB-SubCell"/>
</dbReference>
<evidence type="ECO:0000313" key="4">
    <source>
        <dbReference type="EMBL" id="CAI8012670.1"/>
    </source>
</evidence>
<comment type="subcellular location">
    <subcellularLocation>
        <location evidence="2">Cytoplasm</location>
        <location evidence="2">Cytoskeleton</location>
        <location evidence="2">Spindle</location>
    </subcellularLocation>
    <subcellularLocation>
        <location evidence="2">Nucleus</location>
    </subcellularLocation>
</comment>
<comment type="caution">
    <text evidence="4">The sequence shown here is derived from an EMBL/GenBank/DDBJ whole genome shotgun (WGS) entry which is preliminary data.</text>
</comment>
<comment type="subunit">
    <text evidence="2">Component of the CIA complex.</text>
</comment>
<comment type="function">
    <text evidence="2">Key component of the cytosolic iron-sulfur protein assembly (CIA) complex, a multiprotein complex that mediates the incorporation of iron-sulfur cluster into apoproteins specifically involved in DNA metabolism and genomic integrity. In the CIA complex, MMS19 acts as an adapter between early-acting CIA components and a subset of cellular target iron-sulfur proteins.</text>
</comment>
<dbReference type="GO" id="GO:0051604">
    <property type="term" value="P:protein maturation"/>
    <property type="evidence" value="ECO:0007669"/>
    <property type="project" value="UniProtKB-UniRule"/>
</dbReference>
<keyword evidence="2" id="KW-0234">DNA repair</keyword>
<organism evidence="4 5">
    <name type="scientific">Geodia barretti</name>
    <name type="common">Barrett's horny sponge</name>
    <dbReference type="NCBI Taxonomy" id="519541"/>
    <lineage>
        <taxon>Eukaryota</taxon>
        <taxon>Metazoa</taxon>
        <taxon>Porifera</taxon>
        <taxon>Demospongiae</taxon>
        <taxon>Heteroscleromorpha</taxon>
        <taxon>Tetractinellida</taxon>
        <taxon>Astrophorina</taxon>
        <taxon>Geodiidae</taxon>
        <taxon>Geodia</taxon>
    </lineage>
</organism>
<dbReference type="InterPro" id="IPR039920">
    <property type="entry name" value="MMS19"/>
</dbReference>
<dbReference type="InterPro" id="IPR016024">
    <property type="entry name" value="ARM-type_fold"/>
</dbReference>